<dbReference type="PANTHER" id="PTHR42085">
    <property type="entry name" value="F-BOX DOMAIN-CONTAINING PROTEIN"/>
    <property type="match status" value="1"/>
</dbReference>
<evidence type="ECO:0000313" key="2">
    <source>
        <dbReference type="EMBL" id="KAJ5524690.1"/>
    </source>
</evidence>
<comment type="caution">
    <text evidence="2">The sequence shown here is derived from an EMBL/GenBank/DDBJ whole genome shotgun (WGS) entry which is preliminary data.</text>
</comment>
<accession>A0AAD6GAP6</accession>
<dbReference type="InterPro" id="IPR038883">
    <property type="entry name" value="AN11006-like"/>
</dbReference>
<dbReference type="InterPro" id="IPR045518">
    <property type="entry name" value="2EXR"/>
</dbReference>
<organism evidence="2 3">
    <name type="scientific">Penicillium frequentans</name>
    <dbReference type="NCBI Taxonomy" id="3151616"/>
    <lineage>
        <taxon>Eukaryota</taxon>
        <taxon>Fungi</taxon>
        <taxon>Dikarya</taxon>
        <taxon>Ascomycota</taxon>
        <taxon>Pezizomycotina</taxon>
        <taxon>Eurotiomycetes</taxon>
        <taxon>Eurotiomycetidae</taxon>
        <taxon>Eurotiales</taxon>
        <taxon>Aspergillaceae</taxon>
        <taxon>Penicillium</taxon>
    </lineage>
</organism>
<dbReference type="PANTHER" id="PTHR42085:SF2">
    <property type="entry name" value="F-BOX DOMAIN-CONTAINING PROTEIN"/>
    <property type="match status" value="1"/>
</dbReference>
<protein>
    <recommendedName>
        <fullName evidence="1">2EXR domain-containing protein</fullName>
    </recommendedName>
</protein>
<dbReference type="AlphaFoldDB" id="A0AAD6GAP6"/>
<keyword evidence="3" id="KW-1185">Reference proteome</keyword>
<dbReference type="Proteomes" id="UP001220324">
    <property type="component" value="Unassembled WGS sequence"/>
</dbReference>
<proteinExistence type="predicted"/>
<dbReference type="EMBL" id="JAQIZZ010000008">
    <property type="protein sequence ID" value="KAJ5524690.1"/>
    <property type="molecule type" value="Genomic_DNA"/>
</dbReference>
<gene>
    <name evidence="2" type="ORF">N7494_011340</name>
</gene>
<evidence type="ECO:0000259" key="1">
    <source>
        <dbReference type="Pfam" id="PF20150"/>
    </source>
</evidence>
<feature type="domain" description="2EXR" evidence="1">
    <location>
        <begin position="14"/>
        <end position="101"/>
    </location>
</feature>
<sequence length="262" mass="30345">MTLNQHQDQHCNRPNFMRLPPELRLKVYQYALAVPNTYTNKPMIVINDRGNVFTCRSRYRALSMCPSWEGDGTARALLSVNRQIHFEAEDYLYKTHTLFFRNSFDLDRIDAFLDTLSSTARASIRSVGFEVFFFVHTDECVPKRTLKQYERARDVLRERLPNWKNVLCYLDPRFYYPAACVGGRELAARGVLDLARRFGSLELGLDVTFYPLPDSQHRLVEEAKQVIWRSRSPERRVPVEKRVSGGKMGEGNAGNYPIELVG</sequence>
<reference evidence="2 3" key="1">
    <citation type="journal article" date="2023" name="IMA Fungus">
        <title>Comparative genomic study of the Penicillium genus elucidates a diverse pangenome and 15 lateral gene transfer events.</title>
        <authorList>
            <person name="Petersen C."/>
            <person name="Sorensen T."/>
            <person name="Nielsen M.R."/>
            <person name="Sondergaard T.E."/>
            <person name="Sorensen J.L."/>
            <person name="Fitzpatrick D.A."/>
            <person name="Frisvad J.C."/>
            <person name="Nielsen K.L."/>
        </authorList>
    </citation>
    <scope>NUCLEOTIDE SEQUENCE [LARGE SCALE GENOMIC DNA]</scope>
    <source>
        <strain evidence="2 3">IBT 35679</strain>
    </source>
</reference>
<evidence type="ECO:0000313" key="3">
    <source>
        <dbReference type="Proteomes" id="UP001220324"/>
    </source>
</evidence>
<dbReference type="Pfam" id="PF20150">
    <property type="entry name" value="2EXR"/>
    <property type="match status" value="1"/>
</dbReference>
<name>A0AAD6GAP6_9EURO</name>